<dbReference type="EMBL" id="FPAA01000001">
    <property type="protein sequence ID" value="SFS36789.1"/>
    <property type="molecule type" value="Genomic_DNA"/>
</dbReference>
<name>A0A1I6P9D6_9BACL</name>
<proteinExistence type="predicted"/>
<reference evidence="2" key="1">
    <citation type="submission" date="2016-10" db="EMBL/GenBank/DDBJ databases">
        <authorList>
            <person name="Varghese N."/>
            <person name="Submissions S."/>
        </authorList>
    </citation>
    <scope>NUCLEOTIDE SEQUENCE [LARGE SCALE GENOMIC DNA]</scope>
    <source>
        <strain evidence="2">DSM 45789</strain>
    </source>
</reference>
<organism evidence="1 2">
    <name type="scientific">Marininema halotolerans</name>
    <dbReference type="NCBI Taxonomy" id="1155944"/>
    <lineage>
        <taxon>Bacteria</taxon>
        <taxon>Bacillati</taxon>
        <taxon>Bacillota</taxon>
        <taxon>Bacilli</taxon>
        <taxon>Bacillales</taxon>
        <taxon>Thermoactinomycetaceae</taxon>
        <taxon>Marininema</taxon>
    </lineage>
</organism>
<dbReference type="RefSeq" id="WP_176391831.1">
    <property type="nucleotide sequence ID" value="NZ_FPAA01000001.1"/>
</dbReference>
<dbReference type="AlphaFoldDB" id="A0A1I6P9D6"/>
<dbReference type="Pfam" id="PF14116">
    <property type="entry name" value="YyzF"/>
    <property type="match status" value="1"/>
</dbReference>
<evidence type="ECO:0000313" key="2">
    <source>
        <dbReference type="Proteomes" id="UP000198660"/>
    </source>
</evidence>
<dbReference type="Proteomes" id="UP000198660">
    <property type="component" value="Unassembled WGS sequence"/>
</dbReference>
<dbReference type="InterPro" id="IPR025626">
    <property type="entry name" value="YyzF"/>
</dbReference>
<dbReference type="NCBIfam" id="TIGR04129">
    <property type="entry name" value="CxxH_BA5709"/>
    <property type="match status" value="1"/>
</dbReference>
<keyword evidence="2" id="KW-1185">Reference proteome</keyword>
<gene>
    <name evidence="1" type="ORF">SAMN05444972_101444</name>
</gene>
<accession>A0A1I6P9D6</accession>
<sequence>MAGTHQTEPHSITWYACNEHIEVVLDQLVDEAETAPDLFPCEPEELGTATCHWCGSTPSYRLSAQTNHE</sequence>
<evidence type="ECO:0000313" key="1">
    <source>
        <dbReference type="EMBL" id="SFS36789.1"/>
    </source>
</evidence>
<protein>
    <submittedName>
        <fullName evidence="1">CxxH/CxxC protein, BA_5709 family</fullName>
    </submittedName>
</protein>